<evidence type="ECO:0000256" key="5">
    <source>
        <dbReference type="PROSITE-ProRule" id="PRU00309"/>
    </source>
</evidence>
<dbReference type="PANTHER" id="PTHR46927:SF3">
    <property type="entry name" value="THAP-TYPE DOMAIN-CONTAINING PROTEIN"/>
    <property type="match status" value="1"/>
</dbReference>
<accession>A0A2L2Y6W9</accession>
<dbReference type="AlphaFoldDB" id="A0A2L2Y6W9"/>
<dbReference type="InterPro" id="IPR038441">
    <property type="entry name" value="THAP_Znf_sf"/>
</dbReference>
<evidence type="ECO:0000256" key="3">
    <source>
        <dbReference type="ARBA" id="ARBA00022833"/>
    </source>
</evidence>
<dbReference type="OrthoDB" id="6418547at2759"/>
<dbReference type="PROSITE" id="PS50950">
    <property type="entry name" value="ZF_THAP"/>
    <property type="match status" value="1"/>
</dbReference>
<keyword evidence="1" id="KW-0479">Metal-binding</keyword>
<reference evidence="8" key="1">
    <citation type="journal article" date="2016" name="Mol. Ecol. Resour.">
        <title>Evaluation of the impact of RNA preservation methods of spiders for de novo transcriptome assembly.</title>
        <authorList>
            <person name="Kono N."/>
            <person name="Nakamura H."/>
            <person name="Ito Y."/>
            <person name="Tomita M."/>
            <person name="Arakawa K."/>
        </authorList>
    </citation>
    <scope>NUCLEOTIDE SEQUENCE</scope>
    <source>
        <tissue evidence="8">Whole body</tissue>
    </source>
</reference>
<feature type="domain" description="THAP-type" evidence="7">
    <location>
        <begin position="1"/>
        <end position="103"/>
    </location>
</feature>
<dbReference type="SMART" id="SM00980">
    <property type="entry name" value="THAP"/>
    <property type="match status" value="1"/>
</dbReference>
<dbReference type="GO" id="GO:0008270">
    <property type="term" value="F:zinc ion binding"/>
    <property type="evidence" value="ECO:0007669"/>
    <property type="project" value="UniProtKB-KW"/>
</dbReference>
<dbReference type="InterPro" id="IPR052224">
    <property type="entry name" value="THAP_domain_protein"/>
</dbReference>
<keyword evidence="2 5" id="KW-0863">Zinc-finger</keyword>
<dbReference type="InterPro" id="IPR006612">
    <property type="entry name" value="THAP_Znf"/>
</dbReference>
<dbReference type="Pfam" id="PF05485">
    <property type="entry name" value="THAP"/>
    <property type="match status" value="1"/>
</dbReference>
<dbReference type="EMBL" id="IAAA01016096">
    <property type="protein sequence ID" value="LAA03919.1"/>
    <property type="molecule type" value="mRNA"/>
</dbReference>
<evidence type="ECO:0000313" key="8">
    <source>
        <dbReference type="EMBL" id="LAA03914.1"/>
    </source>
</evidence>
<evidence type="ECO:0000256" key="2">
    <source>
        <dbReference type="ARBA" id="ARBA00022771"/>
    </source>
</evidence>
<evidence type="ECO:0000256" key="1">
    <source>
        <dbReference type="ARBA" id="ARBA00022723"/>
    </source>
</evidence>
<dbReference type="Gene3D" id="6.20.210.20">
    <property type="entry name" value="THAP domain"/>
    <property type="match status" value="1"/>
</dbReference>
<organism evidence="8">
    <name type="scientific">Parasteatoda tepidariorum</name>
    <name type="common">Common house spider</name>
    <name type="synonym">Achaearanea tepidariorum</name>
    <dbReference type="NCBI Taxonomy" id="114398"/>
    <lineage>
        <taxon>Eukaryota</taxon>
        <taxon>Metazoa</taxon>
        <taxon>Ecdysozoa</taxon>
        <taxon>Arthropoda</taxon>
        <taxon>Chelicerata</taxon>
        <taxon>Arachnida</taxon>
        <taxon>Araneae</taxon>
        <taxon>Araneomorphae</taxon>
        <taxon>Entelegynae</taxon>
        <taxon>Araneoidea</taxon>
        <taxon>Theridiidae</taxon>
        <taxon>Parasteatoda</taxon>
    </lineage>
</organism>
<keyword evidence="3" id="KW-0862">Zinc</keyword>
<name>A0A2L2Y6W9_PARTP</name>
<sequence>MGKFCFCPGCKTGYPSELKKRKDKQLPTISLFKAPKDPAVFEIWRRSIPRADRQLRNVDHICSRHFKKDDIERFYETKLPDGIIFRLKRERPRLKLGAIPCLFPDIPGHSSYRPKEFRSPKIRKKKLKKTRLTKTVSPSSLPPPKQQISGKLETSLSEEETKQKKESSIQLGKENILFEGIVFHPIAQNLPVQHTTMLLKERENAENEMNFTPLQNCSINEPESSSTVNDLEEEHSIPSLCEVILNESNAIIPKSVVEEQFSFNFLKINVNMINTLNSWWKVNVLDDFISFIRWMPDYTVERKIVITKDLAVKVFLKDRETAIGRNLKILSVCVISKLIFRVERTQICRCIHKKERNCDGFLQGVFQCKKHNLCLSCIKWEREQKKLLMKRVKLPSNLVELIRFNMNE</sequence>
<evidence type="ECO:0000256" key="6">
    <source>
        <dbReference type="SAM" id="MobiDB-lite"/>
    </source>
</evidence>
<dbReference type="EMBL" id="IAAA01016095">
    <property type="protein sequence ID" value="LAA03914.1"/>
    <property type="molecule type" value="mRNA"/>
</dbReference>
<dbReference type="SMART" id="SM00692">
    <property type="entry name" value="DM3"/>
    <property type="match status" value="1"/>
</dbReference>
<dbReference type="GO" id="GO:0003677">
    <property type="term" value="F:DNA binding"/>
    <property type="evidence" value="ECO:0007669"/>
    <property type="project" value="UniProtKB-UniRule"/>
</dbReference>
<feature type="region of interest" description="Disordered" evidence="6">
    <location>
        <begin position="127"/>
        <end position="166"/>
    </location>
</feature>
<evidence type="ECO:0000259" key="7">
    <source>
        <dbReference type="PROSITE" id="PS50950"/>
    </source>
</evidence>
<dbReference type="SUPFAM" id="SSF57716">
    <property type="entry name" value="Glucocorticoid receptor-like (DNA-binding domain)"/>
    <property type="match status" value="1"/>
</dbReference>
<dbReference type="PANTHER" id="PTHR46927">
    <property type="entry name" value="AGAP005574-PA"/>
    <property type="match status" value="1"/>
</dbReference>
<evidence type="ECO:0000256" key="4">
    <source>
        <dbReference type="ARBA" id="ARBA00023125"/>
    </source>
</evidence>
<keyword evidence="4 5" id="KW-0238">DNA-binding</keyword>
<proteinExistence type="evidence at transcript level"/>
<protein>
    <submittedName>
        <fullName evidence="8">Uncharacterized protein LOC103308705 isoform X1</fullName>
    </submittedName>
</protein>